<name>D7BBA9_ALLS1</name>
<evidence type="ECO:0000313" key="2">
    <source>
        <dbReference type="EMBL" id="ADH62669.1"/>
    </source>
</evidence>
<dbReference type="eggNOG" id="ENOG5033KBY">
    <property type="taxonomic scope" value="Bacteria"/>
</dbReference>
<dbReference type="Proteomes" id="UP000001916">
    <property type="component" value="Chromosome"/>
</dbReference>
<keyword evidence="1" id="KW-0812">Transmembrane</keyword>
<keyword evidence="1" id="KW-0472">Membrane</keyword>
<organism evidence="2 3">
    <name type="scientific">Allomeiothermus silvanus (strain ATCC 700542 / DSM 9946 / NBRC 106475 / NCIMB 13440 / VI-R2)</name>
    <name type="common">Thermus silvanus</name>
    <dbReference type="NCBI Taxonomy" id="526227"/>
    <lineage>
        <taxon>Bacteria</taxon>
        <taxon>Thermotogati</taxon>
        <taxon>Deinococcota</taxon>
        <taxon>Deinococci</taxon>
        <taxon>Thermales</taxon>
        <taxon>Thermaceae</taxon>
        <taxon>Allomeiothermus</taxon>
    </lineage>
</organism>
<gene>
    <name evidence="2" type="ordered locus">Mesil_0756</name>
</gene>
<feature type="transmembrane region" description="Helical" evidence="1">
    <location>
        <begin position="33"/>
        <end position="56"/>
    </location>
</feature>
<reference evidence="2 3" key="1">
    <citation type="journal article" date="2010" name="Stand. Genomic Sci.">
        <title>Complete genome sequence of Meiothermus silvanus type strain (VI-R2).</title>
        <authorList>
            <person name="Sikorski J."/>
            <person name="Tindall B.J."/>
            <person name="Lowry S."/>
            <person name="Lucas S."/>
            <person name="Nolan M."/>
            <person name="Copeland A."/>
            <person name="Glavina Del Rio T."/>
            <person name="Tice H."/>
            <person name="Cheng J.F."/>
            <person name="Han C."/>
            <person name="Pitluck S."/>
            <person name="Liolios K."/>
            <person name="Ivanova N."/>
            <person name="Mavromatis K."/>
            <person name="Mikhailova N."/>
            <person name="Pati A."/>
            <person name="Goodwin L."/>
            <person name="Chen A."/>
            <person name="Palaniappan K."/>
            <person name="Land M."/>
            <person name="Hauser L."/>
            <person name="Chang Y.J."/>
            <person name="Jeffries C.D."/>
            <person name="Rohde M."/>
            <person name="Goker M."/>
            <person name="Woyke T."/>
            <person name="Bristow J."/>
            <person name="Eisen J.A."/>
            <person name="Markowitz V."/>
            <person name="Hugenholtz P."/>
            <person name="Kyrpides N.C."/>
            <person name="Klenk H.P."/>
            <person name="Lapidus A."/>
        </authorList>
    </citation>
    <scope>NUCLEOTIDE SEQUENCE [LARGE SCALE GENOMIC DNA]</scope>
    <source>
        <strain evidence="3">ATCC 700542 / DSM 9946 / VI-R2</strain>
    </source>
</reference>
<sequence length="111" mass="12830">MGKKRREEKLRRMAAEKARPRSWREMLRFFPGLFLRTFVVVLGLGIVMTLLVSLGLSFFTNFWVQGAVYVGGYVLLQRWIMGPLHPSARLGQIHPSLRSAKIHPKQPLKKK</sequence>
<dbReference type="RefSeq" id="WP_013157258.1">
    <property type="nucleotide sequence ID" value="NC_014212.1"/>
</dbReference>
<evidence type="ECO:0000256" key="1">
    <source>
        <dbReference type="SAM" id="Phobius"/>
    </source>
</evidence>
<dbReference type="HOGENOM" id="CLU_172496_0_0_0"/>
<feature type="transmembrane region" description="Helical" evidence="1">
    <location>
        <begin position="62"/>
        <end position="80"/>
    </location>
</feature>
<evidence type="ECO:0000313" key="3">
    <source>
        <dbReference type="Proteomes" id="UP000001916"/>
    </source>
</evidence>
<keyword evidence="1" id="KW-1133">Transmembrane helix</keyword>
<dbReference type="KEGG" id="msv:Mesil_0756"/>
<accession>D7BBA9</accession>
<proteinExistence type="predicted"/>
<protein>
    <submittedName>
        <fullName evidence="2">Uncharacterized protein</fullName>
    </submittedName>
</protein>
<dbReference type="EMBL" id="CP002042">
    <property type="protein sequence ID" value="ADH62669.1"/>
    <property type="molecule type" value="Genomic_DNA"/>
</dbReference>
<dbReference type="AlphaFoldDB" id="D7BBA9"/>
<keyword evidence="3" id="KW-1185">Reference proteome</keyword>